<feature type="region of interest" description="Disordered" evidence="3">
    <location>
        <begin position="1"/>
        <end position="48"/>
    </location>
</feature>
<dbReference type="Proteomes" id="UP000502415">
    <property type="component" value="Chromosome"/>
</dbReference>
<dbReference type="KEGG" id="mfy:HH212_20525"/>
<dbReference type="PANTHER" id="PTHR30160">
    <property type="entry name" value="TETRAACYLDISACCHARIDE 4'-KINASE-RELATED"/>
    <property type="match status" value="1"/>
</dbReference>
<evidence type="ECO:0000256" key="1">
    <source>
        <dbReference type="ARBA" id="ARBA00022676"/>
    </source>
</evidence>
<dbReference type="GO" id="GO:0008713">
    <property type="term" value="F:ADP-heptose-lipopolysaccharide heptosyltransferase activity"/>
    <property type="evidence" value="ECO:0007669"/>
    <property type="project" value="TreeGrafter"/>
</dbReference>
<gene>
    <name evidence="4" type="ORF">HH212_20525</name>
</gene>
<dbReference type="GO" id="GO:0009244">
    <property type="term" value="P:lipopolysaccharide core region biosynthetic process"/>
    <property type="evidence" value="ECO:0007669"/>
    <property type="project" value="TreeGrafter"/>
</dbReference>
<proteinExistence type="predicted"/>
<dbReference type="InterPro" id="IPR051199">
    <property type="entry name" value="LPS_LOS_Heptosyltrfase"/>
</dbReference>
<evidence type="ECO:0000256" key="3">
    <source>
        <dbReference type="SAM" id="MobiDB-lite"/>
    </source>
</evidence>
<evidence type="ECO:0000313" key="4">
    <source>
        <dbReference type="EMBL" id="QJE02110.1"/>
    </source>
</evidence>
<name>A0A7Z2ZUA9_9BURK</name>
<evidence type="ECO:0000256" key="2">
    <source>
        <dbReference type="ARBA" id="ARBA00022679"/>
    </source>
</evidence>
<dbReference type="GO" id="GO:0005829">
    <property type="term" value="C:cytosol"/>
    <property type="evidence" value="ECO:0007669"/>
    <property type="project" value="TreeGrafter"/>
</dbReference>
<sequence length="421" mass="46778">MTTARAPRRHPTPRVPAPPARARAAADAPAAFTTPGASTTPAASATPAQLVPPGVLRDARRILFVTHLAIGDFTYLQGCLRAFAEAHPHIALHLWVDERRRTDDPARWEHLRRYALYDWLAACPWIAKVYDRTYNTATLRASVREAQAMAYPLVVSLAVVDCHRYARLAREISPAGFVFGLTRPAERALHAFSRMVAYRRLDASLPVYRDPAGRHISDIYAGWFQRCFGLAVAPARRWPRLDIPARWDDAARAHLAAWGLAHVARADLVFVNPWSKSPDRTWPLERVIELVRALPRRPGWQDAHFIVNVVPEELAQVRALLARHGDAALARVRLFCAETHFFELPAAMRLCGLVISVETAVMHLANAVRVPVIALMRANHPEWAPIDKAASTVVTVAGREDWVAGIAVDQVLAQLEPRPGA</sequence>
<reference evidence="4 5" key="1">
    <citation type="submission" date="2020-04" db="EMBL/GenBank/DDBJ databases">
        <title>Genome sequencing of novel species.</title>
        <authorList>
            <person name="Heo J."/>
            <person name="Kim S.-J."/>
            <person name="Kim J.-S."/>
            <person name="Hong S.-B."/>
            <person name="Kwon S.-W."/>
        </authorList>
    </citation>
    <scope>NUCLEOTIDE SEQUENCE [LARGE SCALE GENOMIC DNA]</scope>
    <source>
        <strain evidence="4 5">GN2-R2</strain>
    </source>
</reference>
<feature type="compositionally biased region" description="Low complexity" evidence="3">
    <location>
        <begin position="20"/>
        <end position="48"/>
    </location>
</feature>
<feature type="compositionally biased region" description="Basic residues" evidence="3">
    <location>
        <begin position="1"/>
        <end position="12"/>
    </location>
</feature>
<keyword evidence="1" id="KW-0328">Glycosyltransferase</keyword>
<dbReference type="RefSeq" id="WP_170204197.1">
    <property type="nucleotide sequence ID" value="NZ_CP051685.1"/>
</dbReference>
<dbReference type="AlphaFoldDB" id="A0A7Z2ZUA9"/>
<dbReference type="Gene3D" id="3.40.50.2000">
    <property type="entry name" value="Glycogen Phosphorylase B"/>
    <property type="match status" value="1"/>
</dbReference>
<dbReference type="SUPFAM" id="SSF53756">
    <property type="entry name" value="UDP-Glycosyltransferase/glycogen phosphorylase"/>
    <property type="match status" value="1"/>
</dbReference>
<dbReference type="PANTHER" id="PTHR30160:SF7">
    <property type="entry name" value="ADP-HEPTOSE--LPS HEPTOSYLTRANSFERASE 2"/>
    <property type="match status" value="1"/>
</dbReference>
<dbReference type="InterPro" id="IPR002201">
    <property type="entry name" value="Glyco_trans_9"/>
</dbReference>
<keyword evidence="2 4" id="KW-0808">Transferase</keyword>
<keyword evidence="5" id="KW-1185">Reference proteome</keyword>
<organism evidence="4 5">
    <name type="scientific">Massilia forsythiae</name>
    <dbReference type="NCBI Taxonomy" id="2728020"/>
    <lineage>
        <taxon>Bacteria</taxon>
        <taxon>Pseudomonadati</taxon>
        <taxon>Pseudomonadota</taxon>
        <taxon>Betaproteobacteria</taxon>
        <taxon>Burkholderiales</taxon>
        <taxon>Oxalobacteraceae</taxon>
        <taxon>Telluria group</taxon>
        <taxon>Massilia</taxon>
    </lineage>
</organism>
<evidence type="ECO:0000313" key="5">
    <source>
        <dbReference type="Proteomes" id="UP000502415"/>
    </source>
</evidence>
<dbReference type="EMBL" id="CP051685">
    <property type="protein sequence ID" value="QJE02110.1"/>
    <property type="molecule type" value="Genomic_DNA"/>
</dbReference>
<dbReference type="Pfam" id="PF01075">
    <property type="entry name" value="Glyco_transf_9"/>
    <property type="match status" value="1"/>
</dbReference>
<protein>
    <submittedName>
        <fullName evidence="4">Glycosyltransferase family 9 protein</fullName>
    </submittedName>
</protein>
<accession>A0A7Z2ZUA9</accession>